<evidence type="ECO:0000259" key="10">
    <source>
        <dbReference type="Pfam" id="PF01545"/>
    </source>
</evidence>
<feature type="transmembrane region" description="Helical" evidence="9">
    <location>
        <begin position="184"/>
        <end position="202"/>
    </location>
</feature>
<dbReference type="InterPro" id="IPR027470">
    <property type="entry name" value="Cation_efflux_CTD"/>
</dbReference>
<organism evidence="12 13">
    <name type="scientific">Flavobacterium rivuli WB 3.3-2 = DSM 21788</name>
    <dbReference type="NCBI Taxonomy" id="1121895"/>
    <lineage>
        <taxon>Bacteria</taxon>
        <taxon>Pseudomonadati</taxon>
        <taxon>Bacteroidota</taxon>
        <taxon>Flavobacteriia</taxon>
        <taxon>Flavobacteriales</taxon>
        <taxon>Flavobacteriaceae</taxon>
        <taxon>Flavobacterium</taxon>
    </lineage>
</organism>
<evidence type="ECO:0000256" key="3">
    <source>
        <dbReference type="ARBA" id="ARBA00022448"/>
    </source>
</evidence>
<evidence type="ECO:0000313" key="13">
    <source>
        <dbReference type="Proteomes" id="UP000030152"/>
    </source>
</evidence>
<protein>
    <submittedName>
        <fullName evidence="12">Cobalt transporter</fullName>
    </submittedName>
</protein>
<dbReference type="eggNOG" id="COG1230">
    <property type="taxonomic scope" value="Bacteria"/>
</dbReference>
<dbReference type="SUPFAM" id="SSF161111">
    <property type="entry name" value="Cation efflux protein transmembrane domain-like"/>
    <property type="match status" value="1"/>
</dbReference>
<feature type="transmembrane region" description="Helical" evidence="9">
    <location>
        <begin position="26"/>
        <end position="45"/>
    </location>
</feature>
<dbReference type="RefSeq" id="WP_020213772.1">
    <property type="nucleotide sequence ID" value="NZ_JRLX01000010.1"/>
</dbReference>
<sequence length="306" mass="33938">MPHDHSHSHSHGHDHSHNVSAKNIKAAFFLNLGFTILEVIGGFYVNSVSILSDALHDLGDSLSLGISWYLHNKSKTGADSKFTFGYSRFSLLGALLNSVILVVGSGFVIYEAVNRLMHPEPADAQGMLYFALLGIAVNGYAAFRLSGGTSLNERVVSWHLIEDVLGWAAVLIASVVMMFTDAPWLDPALSLGITLFILYNVIGRLKETLVILLQGSPADIDAEEIKLKILQIPHVVSMHHINIWSLEGEHHVYTAHITTKGVDTFPEMIQVKRDVKAILKQYPFTHYTIEVELEDEACELWDKAKQ</sequence>
<dbReference type="GO" id="GO:0005385">
    <property type="term" value="F:zinc ion transmembrane transporter activity"/>
    <property type="evidence" value="ECO:0007669"/>
    <property type="project" value="TreeGrafter"/>
</dbReference>
<accession>A0A0A2M2C4</accession>
<dbReference type="InterPro" id="IPR036837">
    <property type="entry name" value="Cation_efflux_CTD_sf"/>
</dbReference>
<feature type="transmembrane region" description="Helical" evidence="9">
    <location>
        <begin position="155"/>
        <end position="178"/>
    </location>
</feature>
<dbReference type="PANTHER" id="PTHR11562:SF17">
    <property type="entry name" value="RE54080P-RELATED"/>
    <property type="match status" value="1"/>
</dbReference>
<dbReference type="InterPro" id="IPR027469">
    <property type="entry name" value="Cation_efflux_TMD_sf"/>
</dbReference>
<dbReference type="EMBL" id="JRLX01000010">
    <property type="protein sequence ID" value="KGO86424.1"/>
    <property type="molecule type" value="Genomic_DNA"/>
</dbReference>
<evidence type="ECO:0000313" key="12">
    <source>
        <dbReference type="EMBL" id="KGO86424.1"/>
    </source>
</evidence>
<dbReference type="NCBIfam" id="TIGR01297">
    <property type="entry name" value="CDF"/>
    <property type="match status" value="1"/>
</dbReference>
<keyword evidence="3" id="KW-0813">Transport</keyword>
<evidence type="ECO:0000256" key="1">
    <source>
        <dbReference type="ARBA" id="ARBA00004141"/>
    </source>
</evidence>
<dbReference type="InterPro" id="IPR058533">
    <property type="entry name" value="Cation_efflux_TM"/>
</dbReference>
<reference evidence="12 13" key="1">
    <citation type="submission" date="2013-09" db="EMBL/GenBank/DDBJ databases">
        <authorList>
            <person name="Zeng Z."/>
            <person name="Chen C."/>
        </authorList>
    </citation>
    <scope>NUCLEOTIDE SEQUENCE [LARGE SCALE GENOMIC DNA]</scope>
    <source>
        <strain evidence="12 13">WB 3.3-2</strain>
    </source>
</reference>
<dbReference type="Gene3D" id="1.20.1510.10">
    <property type="entry name" value="Cation efflux protein transmembrane domain"/>
    <property type="match status" value="1"/>
</dbReference>
<comment type="subcellular location">
    <subcellularLocation>
        <location evidence="1">Membrane</location>
        <topology evidence="1">Multi-pass membrane protein</topology>
    </subcellularLocation>
</comment>
<dbReference type="InterPro" id="IPR050681">
    <property type="entry name" value="CDF/SLC30A"/>
</dbReference>
<dbReference type="Pfam" id="PF16916">
    <property type="entry name" value="ZT_dimer"/>
    <property type="match status" value="1"/>
</dbReference>
<comment type="similarity">
    <text evidence="2">Belongs to the cation diffusion facilitator (CDF) transporter (TC 2.A.4) family. SLC30A subfamily.</text>
</comment>
<dbReference type="GO" id="GO:0005886">
    <property type="term" value="C:plasma membrane"/>
    <property type="evidence" value="ECO:0007669"/>
    <property type="project" value="TreeGrafter"/>
</dbReference>
<dbReference type="SUPFAM" id="SSF160240">
    <property type="entry name" value="Cation efflux protein cytoplasmic domain-like"/>
    <property type="match status" value="1"/>
</dbReference>
<evidence type="ECO:0000256" key="7">
    <source>
        <dbReference type="ARBA" id="ARBA00023065"/>
    </source>
</evidence>
<dbReference type="PANTHER" id="PTHR11562">
    <property type="entry name" value="CATION EFFLUX PROTEIN/ ZINC TRANSPORTER"/>
    <property type="match status" value="1"/>
</dbReference>
<evidence type="ECO:0000256" key="9">
    <source>
        <dbReference type="SAM" id="Phobius"/>
    </source>
</evidence>
<proteinExistence type="inferred from homology"/>
<keyword evidence="8 9" id="KW-0472">Membrane</keyword>
<evidence type="ECO:0000256" key="4">
    <source>
        <dbReference type="ARBA" id="ARBA00022692"/>
    </source>
</evidence>
<keyword evidence="13" id="KW-1185">Reference proteome</keyword>
<dbReference type="Proteomes" id="UP000030152">
    <property type="component" value="Unassembled WGS sequence"/>
</dbReference>
<dbReference type="InterPro" id="IPR002524">
    <property type="entry name" value="Cation_efflux"/>
</dbReference>
<feature type="transmembrane region" description="Helical" evidence="9">
    <location>
        <begin position="126"/>
        <end position="143"/>
    </location>
</feature>
<dbReference type="AlphaFoldDB" id="A0A0A2M2C4"/>
<keyword evidence="5" id="KW-0862">Zinc</keyword>
<evidence type="ECO:0000259" key="11">
    <source>
        <dbReference type="Pfam" id="PF16916"/>
    </source>
</evidence>
<evidence type="ECO:0000256" key="5">
    <source>
        <dbReference type="ARBA" id="ARBA00022906"/>
    </source>
</evidence>
<evidence type="ECO:0000256" key="8">
    <source>
        <dbReference type="ARBA" id="ARBA00023136"/>
    </source>
</evidence>
<gene>
    <name evidence="12" type="ORF">Q765_11125</name>
</gene>
<evidence type="ECO:0000256" key="2">
    <source>
        <dbReference type="ARBA" id="ARBA00008873"/>
    </source>
</evidence>
<keyword evidence="6 9" id="KW-1133">Transmembrane helix</keyword>
<feature type="domain" description="Cation efflux protein transmembrane" evidence="10">
    <location>
        <begin position="25"/>
        <end position="213"/>
    </location>
</feature>
<feature type="domain" description="Cation efflux protein cytoplasmic" evidence="11">
    <location>
        <begin position="217"/>
        <end position="292"/>
    </location>
</feature>
<dbReference type="Pfam" id="PF01545">
    <property type="entry name" value="Cation_efflux"/>
    <property type="match status" value="1"/>
</dbReference>
<dbReference type="STRING" id="1121895.GCA_000378485_02604"/>
<keyword evidence="7" id="KW-0406">Ion transport</keyword>
<comment type="caution">
    <text evidence="12">The sequence shown here is derived from an EMBL/GenBank/DDBJ whole genome shotgun (WGS) entry which is preliminary data.</text>
</comment>
<evidence type="ECO:0000256" key="6">
    <source>
        <dbReference type="ARBA" id="ARBA00022989"/>
    </source>
</evidence>
<name>A0A0A2M2C4_9FLAO</name>
<keyword evidence="4 9" id="KW-0812">Transmembrane</keyword>
<dbReference type="OrthoDB" id="9809646at2"/>
<feature type="transmembrane region" description="Helical" evidence="9">
    <location>
        <begin position="89"/>
        <end position="110"/>
    </location>
</feature>
<keyword evidence="5" id="KW-0864">Zinc transport</keyword>